<feature type="region of interest" description="Disordered" evidence="1">
    <location>
        <begin position="1"/>
        <end position="73"/>
    </location>
</feature>
<dbReference type="Proteomes" id="UP000539146">
    <property type="component" value="Unassembled WGS sequence"/>
</dbReference>
<organism evidence="3 4">
    <name type="scientific">Curtobacterium citreum</name>
    <dbReference type="NCBI Taxonomy" id="2036"/>
    <lineage>
        <taxon>Bacteria</taxon>
        <taxon>Bacillati</taxon>
        <taxon>Actinomycetota</taxon>
        <taxon>Actinomycetes</taxon>
        <taxon>Micrococcales</taxon>
        <taxon>Microbacteriaceae</taxon>
        <taxon>Curtobacterium</taxon>
    </lineage>
</organism>
<feature type="compositionally biased region" description="Basic and acidic residues" evidence="1">
    <location>
        <begin position="1"/>
        <end position="19"/>
    </location>
</feature>
<dbReference type="InterPro" id="IPR021403">
    <property type="entry name" value="DUF3043"/>
</dbReference>
<dbReference type="AlphaFoldDB" id="A0A850DT10"/>
<reference evidence="3 4" key="1">
    <citation type="submission" date="2020-05" db="EMBL/GenBank/DDBJ databases">
        <title>Genome Sequencing of Type Strains.</title>
        <authorList>
            <person name="Lemaire J.F."/>
            <person name="Inderbitzin P."/>
            <person name="Gregorio O.A."/>
            <person name="Collins S.B."/>
            <person name="Wespe N."/>
            <person name="Knight-Connoni V."/>
        </authorList>
    </citation>
    <scope>NUCLEOTIDE SEQUENCE [LARGE SCALE GENOMIC DNA]</scope>
    <source>
        <strain evidence="3 4">DSM 20512</strain>
    </source>
</reference>
<accession>A0A850DT10</accession>
<protein>
    <submittedName>
        <fullName evidence="3">DUF3043 domain-containing protein</fullName>
    </submittedName>
</protein>
<sequence>MSRNLEDDPARNRSQERTVAKAAPKTNTTVNPSEEELLAQGKGRPTPSRREREAANRRPLVGNSPQDKKAARARLNTEREKARVGMANGEERYLPAKDKGEQRRFVRDWIDARWNVGEVMMPVLVLFLILGFAAAQTVIASYALLMVWAFVALFVLDCIVLWLSLRKKLAAKFGEMQRGTFLYILTRAWQLRFLRLPKPQVRRGQYPAL</sequence>
<feature type="transmembrane region" description="Helical" evidence="2">
    <location>
        <begin position="119"/>
        <end position="139"/>
    </location>
</feature>
<comment type="caution">
    <text evidence="3">The sequence shown here is derived from an EMBL/GenBank/DDBJ whole genome shotgun (WGS) entry which is preliminary data.</text>
</comment>
<dbReference type="EMBL" id="JABMCG010000112">
    <property type="protein sequence ID" value="NUU28726.1"/>
    <property type="molecule type" value="Genomic_DNA"/>
</dbReference>
<gene>
    <name evidence="3" type="ORF">HP467_11465</name>
</gene>
<name>A0A850DT10_9MICO</name>
<feature type="transmembrane region" description="Helical" evidence="2">
    <location>
        <begin position="145"/>
        <end position="165"/>
    </location>
</feature>
<proteinExistence type="predicted"/>
<evidence type="ECO:0000313" key="4">
    <source>
        <dbReference type="Proteomes" id="UP000539146"/>
    </source>
</evidence>
<evidence type="ECO:0000256" key="1">
    <source>
        <dbReference type="SAM" id="MobiDB-lite"/>
    </source>
</evidence>
<keyword evidence="2" id="KW-0472">Membrane</keyword>
<dbReference type="Pfam" id="PF11241">
    <property type="entry name" value="DUF3043"/>
    <property type="match status" value="1"/>
</dbReference>
<evidence type="ECO:0000313" key="3">
    <source>
        <dbReference type="EMBL" id="NUU28726.1"/>
    </source>
</evidence>
<keyword evidence="2" id="KW-1133">Transmembrane helix</keyword>
<evidence type="ECO:0000256" key="2">
    <source>
        <dbReference type="SAM" id="Phobius"/>
    </source>
</evidence>
<keyword evidence="2" id="KW-0812">Transmembrane</keyword>